<gene>
    <name evidence="1" type="ordered locus">Acav_3499</name>
</gene>
<dbReference type="GeneID" id="34236081"/>
<dbReference type="KEGG" id="aaa:Acav_3499"/>
<dbReference type="Proteomes" id="UP000002482">
    <property type="component" value="Chromosome"/>
</dbReference>
<dbReference type="HOGENOM" id="CLU_2033005_0_0_4"/>
<accession>F0QBP1</accession>
<name>F0QBP1_PARA1</name>
<dbReference type="AlphaFoldDB" id="F0QBP1"/>
<reference evidence="1" key="1">
    <citation type="submission" date="2011-02" db="EMBL/GenBank/DDBJ databases">
        <title>Complete sequence of Acidovorax avenae subsp. avenae ATCC 19860.</title>
        <authorList>
            <consortium name="US DOE Joint Genome Institute"/>
            <person name="Lucas S."/>
            <person name="Copeland A."/>
            <person name="Lapidus A."/>
            <person name="Cheng J.-F."/>
            <person name="Goodwin L."/>
            <person name="Pitluck S."/>
            <person name="Chertkov O."/>
            <person name="Held B."/>
            <person name="Detter J.C."/>
            <person name="Han C."/>
            <person name="Tapia R."/>
            <person name="Land M."/>
            <person name="Hauser L."/>
            <person name="Kyrpides N."/>
            <person name="Ivanova N."/>
            <person name="Ovchinnikova G."/>
            <person name="Pagani I."/>
            <person name="Gordon S."/>
            <person name="Woyke T."/>
        </authorList>
    </citation>
    <scope>NUCLEOTIDE SEQUENCE</scope>
    <source>
        <strain evidence="1">ATCC 19860</strain>
    </source>
</reference>
<evidence type="ECO:0000313" key="2">
    <source>
        <dbReference type="Proteomes" id="UP000002482"/>
    </source>
</evidence>
<organism evidence="1 2">
    <name type="scientific">Paracidovorax avenae (strain ATCC 19860 / DSM 7227 / CCUG 15838 / JCM 20985 / LMG 2117 / NCPPB 1011)</name>
    <name type="common">Acidovorax avenae</name>
    <dbReference type="NCBI Taxonomy" id="643561"/>
    <lineage>
        <taxon>Bacteria</taxon>
        <taxon>Pseudomonadati</taxon>
        <taxon>Pseudomonadota</taxon>
        <taxon>Betaproteobacteria</taxon>
        <taxon>Burkholderiales</taxon>
        <taxon>Comamonadaceae</taxon>
        <taxon>Paracidovorax</taxon>
    </lineage>
</organism>
<evidence type="ECO:0000313" key="1">
    <source>
        <dbReference type="EMBL" id="ADX47400.1"/>
    </source>
</evidence>
<keyword evidence="2" id="KW-1185">Reference proteome</keyword>
<sequence>MTPLHWLLLGSMAGNGLLGWAWLGERDAVAAAQAEVSARGRQLAGAQGAAQACTAAVDALRAQADQRSHAAAEARRAAAARAQARDRRADDILARPMPVPGDACASAQARVQAWLQERSKP</sequence>
<protein>
    <submittedName>
        <fullName evidence="1">Uncharacterized protein</fullName>
    </submittedName>
</protein>
<proteinExistence type="predicted"/>
<dbReference type="EMBL" id="CP002521">
    <property type="protein sequence ID" value="ADX47400.1"/>
    <property type="molecule type" value="Genomic_DNA"/>
</dbReference>
<dbReference type="RefSeq" id="WP_013595885.1">
    <property type="nucleotide sequence ID" value="NC_015138.1"/>
</dbReference>